<organism evidence="2 3">
    <name type="scientific">Deminuibacter soli</name>
    <dbReference type="NCBI Taxonomy" id="2291815"/>
    <lineage>
        <taxon>Bacteria</taxon>
        <taxon>Pseudomonadati</taxon>
        <taxon>Bacteroidota</taxon>
        <taxon>Chitinophagia</taxon>
        <taxon>Chitinophagales</taxon>
        <taxon>Chitinophagaceae</taxon>
        <taxon>Deminuibacter</taxon>
    </lineage>
</organism>
<dbReference type="EMBL" id="QTJU01000001">
    <property type="protein sequence ID" value="RFM29915.1"/>
    <property type="molecule type" value="Genomic_DNA"/>
</dbReference>
<evidence type="ECO:0000313" key="2">
    <source>
        <dbReference type="EMBL" id="RFM29915.1"/>
    </source>
</evidence>
<evidence type="ECO:0008006" key="4">
    <source>
        <dbReference type="Google" id="ProtNLM"/>
    </source>
</evidence>
<dbReference type="OrthoDB" id="675330at2"/>
<dbReference type="Proteomes" id="UP000261284">
    <property type="component" value="Unassembled WGS sequence"/>
</dbReference>
<protein>
    <recommendedName>
        <fullName evidence="4">Sensor of ECF-type sigma factor</fullName>
    </recommendedName>
</protein>
<feature type="signal peptide" evidence="1">
    <location>
        <begin position="1"/>
        <end position="20"/>
    </location>
</feature>
<reference evidence="2 3" key="1">
    <citation type="submission" date="2018-08" db="EMBL/GenBank/DDBJ databases">
        <title>Chitinophagaceae sp. K23C18032701, a novel bacterium isolated from forest soil.</title>
        <authorList>
            <person name="Wang C."/>
        </authorList>
    </citation>
    <scope>NUCLEOTIDE SEQUENCE [LARGE SCALE GENOMIC DNA]</scope>
    <source>
        <strain evidence="2 3">K23C18032701</strain>
    </source>
</reference>
<dbReference type="RefSeq" id="WP_116845670.1">
    <property type="nucleotide sequence ID" value="NZ_QTJU01000001.1"/>
</dbReference>
<evidence type="ECO:0000256" key="1">
    <source>
        <dbReference type="SAM" id="SignalP"/>
    </source>
</evidence>
<accession>A0A3E1NPQ1</accession>
<comment type="caution">
    <text evidence="2">The sequence shown here is derived from an EMBL/GenBank/DDBJ whole genome shotgun (WGS) entry which is preliminary data.</text>
</comment>
<keyword evidence="1" id="KW-0732">Signal</keyword>
<keyword evidence="3" id="KW-1185">Reference proteome</keyword>
<proteinExistence type="predicted"/>
<sequence>MKKIVFLITFLLLHGYFCMAQPGAGTTRAEVIKMGFITKELKLSPAEAQTFWPLYDSYIAELRNARLANPNDVLAAEEAALIIKKKYRPEFKKILGTDDRVNQTFMAEQQFRQMLRGELQKRQKRRFGN</sequence>
<feature type="chain" id="PRO_5017596415" description="Sensor of ECF-type sigma factor" evidence="1">
    <location>
        <begin position="21"/>
        <end position="129"/>
    </location>
</feature>
<dbReference type="AlphaFoldDB" id="A0A3E1NPQ1"/>
<name>A0A3E1NPQ1_9BACT</name>
<gene>
    <name evidence="2" type="ORF">DXN05_02770</name>
</gene>
<evidence type="ECO:0000313" key="3">
    <source>
        <dbReference type="Proteomes" id="UP000261284"/>
    </source>
</evidence>